<evidence type="ECO:0000256" key="3">
    <source>
        <dbReference type="ARBA" id="ARBA00022448"/>
    </source>
</evidence>
<feature type="transmembrane region" description="Helical" evidence="8">
    <location>
        <begin position="346"/>
        <end position="367"/>
    </location>
</feature>
<evidence type="ECO:0000256" key="6">
    <source>
        <dbReference type="ARBA" id="ARBA00022989"/>
    </source>
</evidence>
<feature type="transmembrane region" description="Helical" evidence="8">
    <location>
        <begin position="188"/>
        <end position="209"/>
    </location>
</feature>
<evidence type="ECO:0000256" key="7">
    <source>
        <dbReference type="ARBA" id="ARBA00023136"/>
    </source>
</evidence>
<keyword evidence="5" id="KW-0029">Amino-acid transport</keyword>
<dbReference type="PANTHER" id="PTHR22950:SF692">
    <property type="entry name" value="TRANSMEMBRANE AMINO ACID TRANSPORTER FAMILY PROTEIN"/>
    <property type="match status" value="1"/>
</dbReference>
<reference evidence="10 11" key="1">
    <citation type="submission" date="2024-04" db="EMBL/GenBank/DDBJ databases">
        <title>genome sequences of Mucor flavus KT1a and Helicostylum pulchrum KT1b strains isolated from the surface of a dry-aged beef.</title>
        <authorList>
            <person name="Toyotome T."/>
            <person name="Hosono M."/>
            <person name="Torimaru M."/>
            <person name="Fukuda K."/>
            <person name="Mikami N."/>
        </authorList>
    </citation>
    <scope>NUCLEOTIDE SEQUENCE [LARGE SCALE GENOMIC DNA]</scope>
    <source>
        <strain evidence="10 11">KT1a</strain>
    </source>
</reference>
<keyword evidence="7 8" id="KW-0472">Membrane</keyword>
<feature type="transmembrane region" description="Helical" evidence="8">
    <location>
        <begin position="118"/>
        <end position="143"/>
    </location>
</feature>
<gene>
    <name evidence="10" type="ORF">MFLAVUS_008876</name>
</gene>
<feature type="transmembrane region" description="Helical" evidence="8">
    <location>
        <begin position="407"/>
        <end position="430"/>
    </location>
</feature>
<accession>A0ABP9Z8H9</accession>
<feature type="transmembrane region" description="Helical" evidence="8">
    <location>
        <begin position="76"/>
        <end position="97"/>
    </location>
</feature>
<evidence type="ECO:0000313" key="10">
    <source>
        <dbReference type="EMBL" id="GAA5815369.1"/>
    </source>
</evidence>
<feature type="transmembrane region" description="Helical" evidence="8">
    <location>
        <begin position="229"/>
        <end position="249"/>
    </location>
</feature>
<evidence type="ECO:0000256" key="2">
    <source>
        <dbReference type="ARBA" id="ARBA00008066"/>
    </source>
</evidence>
<feature type="transmembrane region" description="Helical" evidence="8">
    <location>
        <begin position="373"/>
        <end position="395"/>
    </location>
</feature>
<name>A0ABP9Z8H9_9FUNG</name>
<keyword evidence="4 8" id="KW-0812">Transmembrane</keyword>
<proteinExistence type="inferred from homology"/>
<dbReference type="Proteomes" id="UP001473302">
    <property type="component" value="Unassembled WGS sequence"/>
</dbReference>
<comment type="caution">
    <text evidence="10">The sequence shown here is derived from an EMBL/GenBank/DDBJ whole genome shotgun (WGS) entry which is preliminary data.</text>
</comment>
<feature type="domain" description="Amino acid transporter transmembrane" evidence="9">
    <location>
        <begin position="46"/>
        <end position="429"/>
    </location>
</feature>
<feature type="transmembrane region" description="Helical" evidence="8">
    <location>
        <begin position="49"/>
        <end position="70"/>
    </location>
</feature>
<evidence type="ECO:0000256" key="1">
    <source>
        <dbReference type="ARBA" id="ARBA00004141"/>
    </source>
</evidence>
<dbReference type="PANTHER" id="PTHR22950">
    <property type="entry name" value="AMINO ACID TRANSPORTER"/>
    <property type="match status" value="1"/>
</dbReference>
<feature type="transmembrane region" description="Helical" evidence="8">
    <location>
        <begin position="261"/>
        <end position="284"/>
    </location>
</feature>
<organism evidence="10 11">
    <name type="scientific">Mucor flavus</name>
    <dbReference type="NCBI Taxonomy" id="439312"/>
    <lineage>
        <taxon>Eukaryota</taxon>
        <taxon>Fungi</taxon>
        <taxon>Fungi incertae sedis</taxon>
        <taxon>Mucoromycota</taxon>
        <taxon>Mucoromycotina</taxon>
        <taxon>Mucoromycetes</taxon>
        <taxon>Mucorales</taxon>
        <taxon>Mucorineae</taxon>
        <taxon>Mucoraceae</taxon>
        <taxon>Mucor</taxon>
    </lineage>
</organism>
<comment type="similarity">
    <text evidence="2">Belongs to the amino acid/polyamine transporter 2 family.</text>
</comment>
<evidence type="ECO:0000256" key="5">
    <source>
        <dbReference type="ARBA" id="ARBA00022970"/>
    </source>
</evidence>
<evidence type="ECO:0000259" key="9">
    <source>
        <dbReference type="Pfam" id="PF01490"/>
    </source>
</evidence>
<evidence type="ECO:0000313" key="11">
    <source>
        <dbReference type="Proteomes" id="UP001473302"/>
    </source>
</evidence>
<sequence>MSIQMNELDKKGSDFQEGSVTFDAYSEAEMEYSEEGIVDVNRENAGSSLIAYFNVVCVVAGTGTLGLPYALRLGGWIGLFILLLSWTMSVYTGTLLIRCLYANGKRRLSSYKEIATTCFGAIGGWITFFLNAWILLGAPILYMVLSGSNLTELTKGTAGDIGVLPWSVISCVIIAVPFIMVKSMKEAAWMSALGAIATLVVVIIVLVVACMDKNYIPPTHHDVVIWDKFPIALSTISFSFGGNAIYPHVEASMKKPKDWPKVVAAGLSTCAGLYFLSAVPGYLVYGDTVKSPVYDSISDGVPKIIAIVVMTFHVLTASPILLTSFALDVEEMLNVTVERFGRVKEFLIRASLRILIVVFVGVVGASVPHFDNLMALIGSFANCGLIFIFPILFYFKLTGFRNKPIYELAWCFLTILLGIVGLIFGTISAIEALIEDFK</sequence>
<keyword evidence="11" id="KW-1185">Reference proteome</keyword>
<dbReference type="InterPro" id="IPR013057">
    <property type="entry name" value="AA_transpt_TM"/>
</dbReference>
<keyword evidence="6 8" id="KW-1133">Transmembrane helix</keyword>
<comment type="subcellular location">
    <subcellularLocation>
        <location evidence="1">Membrane</location>
        <topology evidence="1">Multi-pass membrane protein</topology>
    </subcellularLocation>
</comment>
<evidence type="ECO:0000256" key="8">
    <source>
        <dbReference type="SAM" id="Phobius"/>
    </source>
</evidence>
<dbReference type="EMBL" id="BAABUK010000025">
    <property type="protein sequence ID" value="GAA5815369.1"/>
    <property type="molecule type" value="Genomic_DNA"/>
</dbReference>
<feature type="transmembrane region" description="Helical" evidence="8">
    <location>
        <begin position="304"/>
        <end position="325"/>
    </location>
</feature>
<dbReference type="Gene3D" id="1.20.1740.10">
    <property type="entry name" value="Amino acid/polyamine transporter I"/>
    <property type="match status" value="1"/>
</dbReference>
<evidence type="ECO:0000256" key="4">
    <source>
        <dbReference type="ARBA" id="ARBA00022692"/>
    </source>
</evidence>
<feature type="transmembrane region" description="Helical" evidence="8">
    <location>
        <begin position="163"/>
        <end position="181"/>
    </location>
</feature>
<protein>
    <recommendedName>
        <fullName evidence="9">Amino acid transporter transmembrane domain-containing protein</fullName>
    </recommendedName>
</protein>
<keyword evidence="3" id="KW-0813">Transport</keyword>
<dbReference type="Pfam" id="PF01490">
    <property type="entry name" value="Aa_trans"/>
    <property type="match status" value="1"/>
</dbReference>